<organism evidence="1 2">
    <name type="scientific">Paraburkholderia sejongensis</name>
    <dbReference type="NCBI Taxonomy" id="2886946"/>
    <lineage>
        <taxon>Bacteria</taxon>
        <taxon>Pseudomonadati</taxon>
        <taxon>Pseudomonadota</taxon>
        <taxon>Betaproteobacteria</taxon>
        <taxon>Burkholderiales</taxon>
        <taxon>Burkholderiaceae</taxon>
        <taxon>Paraburkholderia</taxon>
    </lineage>
</organism>
<dbReference type="Pfam" id="PF07377">
    <property type="entry name" value="DUF1493"/>
    <property type="match status" value="1"/>
</dbReference>
<dbReference type="EMBL" id="JAJITD010000010">
    <property type="protein sequence ID" value="MCC8395143.1"/>
    <property type="molecule type" value="Genomic_DNA"/>
</dbReference>
<dbReference type="InterPro" id="IPR010862">
    <property type="entry name" value="DUF1493"/>
</dbReference>
<dbReference type="RefSeq" id="WP_230511345.1">
    <property type="nucleotide sequence ID" value="NZ_JAJITD010000010.1"/>
</dbReference>
<comment type="caution">
    <text evidence="1">The sequence shown here is derived from an EMBL/GenBank/DDBJ whole genome shotgun (WGS) entry which is preliminary data.</text>
</comment>
<protein>
    <submittedName>
        <fullName evidence="1">DUF1493 family protein</fullName>
    </submittedName>
</protein>
<dbReference type="Proteomes" id="UP001431019">
    <property type="component" value="Unassembled WGS sequence"/>
</dbReference>
<proteinExistence type="predicted"/>
<evidence type="ECO:0000313" key="2">
    <source>
        <dbReference type="Proteomes" id="UP001431019"/>
    </source>
</evidence>
<keyword evidence="2" id="KW-1185">Reference proteome</keyword>
<name>A0ABS8JZK4_9BURK</name>
<reference evidence="1 2" key="1">
    <citation type="submission" date="2021-11" db="EMBL/GenBank/DDBJ databases">
        <authorList>
            <person name="Oh E.-T."/>
            <person name="Kim S.-B."/>
        </authorList>
    </citation>
    <scope>NUCLEOTIDE SEQUENCE [LARGE SCALE GENOMIC DNA]</scope>
    <source>
        <strain evidence="1 2">MMS20-SJTR3</strain>
    </source>
</reference>
<evidence type="ECO:0000313" key="1">
    <source>
        <dbReference type="EMBL" id="MCC8395143.1"/>
    </source>
</evidence>
<accession>A0ABS8JZK4</accession>
<gene>
    <name evidence="1" type="ORF">LJ656_21375</name>
</gene>
<sequence>MTEPLERSAEHAWRDLECFLRERGFLSPREVLRPDIDVRWELGIEGDDAAAFTPDFFRTFQIKEGDFAYDRYFGSEEFNPFFPLHSLLFAVFFRRYREEVRGQREASKLTPRTLQRAIELGVWDSERLTDLKDTPAAK</sequence>